<proteinExistence type="predicted"/>
<protein>
    <recommendedName>
        <fullName evidence="3">HTH LytTR-type domain-containing protein</fullName>
    </recommendedName>
</protein>
<accession>A0A9D2TWT1</accession>
<name>A0A9D2TWT1_9FIRM</name>
<dbReference type="Gene3D" id="2.40.50.1020">
    <property type="entry name" value="LytTr DNA-binding domain"/>
    <property type="match status" value="1"/>
</dbReference>
<evidence type="ECO:0000313" key="2">
    <source>
        <dbReference type="Proteomes" id="UP000823892"/>
    </source>
</evidence>
<evidence type="ECO:0008006" key="3">
    <source>
        <dbReference type="Google" id="ProtNLM"/>
    </source>
</evidence>
<sequence length="97" mass="10895">MERIRYVERIGRIMRYNCTDGTVDSRTLRVSFREMAGPLLADPRFYLCGASFVLNLQHVTGVKGQAALLDNEKSIILPRTAAAAFKTAWGKFWLEGG</sequence>
<organism evidence="1 2">
    <name type="scientific">Candidatus Blautia avicola</name>
    <dbReference type="NCBI Taxonomy" id="2838483"/>
    <lineage>
        <taxon>Bacteria</taxon>
        <taxon>Bacillati</taxon>
        <taxon>Bacillota</taxon>
        <taxon>Clostridia</taxon>
        <taxon>Lachnospirales</taxon>
        <taxon>Lachnospiraceae</taxon>
        <taxon>Blautia</taxon>
    </lineage>
</organism>
<comment type="caution">
    <text evidence="1">The sequence shown here is derived from an EMBL/GenBank/DDBJ whole genome shotgun (WGS) entry which is preliminary data.</text>
</comment>
<gene>
    <name evidence="1" type="ORF">H9914_03125</name>
</gene>
<evidence type="ECO:0000313" key="1">
    <source>
        <dbReference type="EMBL" id="HJD27974.1"/>
    </source>
</evidence>
<dbReference type="EMBL" id="DWUY01000069">
    <property type="protein sequence ID" value="HJD27974.1"/>
    <property type="molecule type" value="Genomic_DNA"/>
</dbReference>
<reference evidence="1" key="1">
    <citation type="journal article" date="2021" name="PeerJ">
        <title>Extensive microbial diversity within the chicken gut microbiome revealed by metagenomics and culture.</title>
        <authorList>
            <person name="Gilroy R."/>
            <person name="Ravi A."/>
            <person name="Getino M."/>
            <person name="Pursley I."/>
            <person name="Horton D.L."/>
            <person name="Alikhan N.F."/>
            <person name="Baker D."/>
            <person name="Gharbi K."/>
            <person name="Hall N."/>
            <person name="Watson M."/>
            <person name="Adriaenssens E.M."/>
            <person name="Foster-Nyarko E."/>
            <person name="Jarju S."/>
            <person name="Secka A."/>
            <person name="Antonio M."/>
            <person name="Oren A."/>
            <person name="Chaudhuri R.R."/>
            <person name="La Ragione R."/>
            <person name="Hildebrand F."/>
            <person name="Pallen M.J."/>
        </authorList>
    </citation>
    <scope>NUCLEOTIDE SEQUENCE</scope>
    <source>
        <strain evidence="1">ChiBcec6-4105</strain>
    </source>
</reference>
<dbReference type="AlphaFoldDB" id="A0A9D2TWT1"/>
<reference evidence="1" key="2">
    <citation type="submission" date="2021-04" db="EMBL/GenBank/DDBJ databases">
        <authorList>
            <person name="Gilroy R."/>
        </authorList>
    </citation>
    <scope>NUCLEOTIDE SEQUENCE</scope>
    <source>
        <strain evidence="1">ChiBcec6-4105</strain>
    </source>
</reference>
<dbReference type="Proteomes" id="UP000823892">
    <property type="component" value="Unassembled WGS sequence"/>
</dbReference>